<sequence>MERTTWEASSAELAQRCFTMAMPERSGAWRGRRVLVMLPFVKTTKTCGREQ</sequence>
<dbReference type="EMBL" id="GBXM01061815">
    <property type="protein sequence ID" value="JAH46762.1"/>
    <property type="molecule type" value="Transcribed_RNA"/>
</dbReference>
<proteinExistence type="predicted"/>
<organism evidence="1">
    <name type="scientific">Anguilla anguilla</name>
    <name type="common">European freshwater eel</name>
    <name type="synonym">Muraena anguilla</name>
    <dbReference type="NCBI Taxonomy" id="7936"/>
    <lineage>
        <taxon>Eukaryota</taxon>
        <taxon>Metazoa</taxon>
        <taxon>Chordata</taxon>
        <taxon>Craniata</taxon>
        <taxon>Vertebrata</taxon>
        <taxon>Euteleostomi</taxon>
        <taxon>Actinopterygii</taxon>
        <taxon>Neopterygii</taxon>
        <taxon>Teleostei</taxon>
        <taxon>Anguilliformes</taxon>
        <taxon>Anguillidae</taxon>
        <taxon>Anguilla</taxon>
    </lineage>
</organism>
<dbReference type="AlphaFoldDB" id="A0A0E9SZV0"/>
<reference evidence="1" key="1">
    <citation type="submission" date="2014-11" db="EMBL/GenBank/DDBJ databases">
        <authorList>
            <person name="Amaro Gonzalez C."/>
        </authorList>
    </citation>
    <scope>NUCLEOTIDE SEQUENCE</scope>
</reference>
<name>A0A0E9SZV0_ANGAN</name>
<protein>
    <submittedName>
        <fullName evidence="1">Uncharacterized protein</fullName>
    </submittedName>
</protein>
<reference evidence="1" key="2">
    <citation type="journal article" date="2015" name="Fish Shellfish Immunol.">
        <title>Early steps in the European eel (Anguilla anguilla)-Vibrio vulnificus interaction in the gills: Role of the RtxA13 toxin.</title>
        <authorList>
            <person name="Callol A."/>
            <person name="Pajuelo D."/>
            <person name="Ebbesson L."/>
            <person name="Teles M."/>
            <person name="MacKenzie S."/>
            <person name="Amaro C."/>
        </authorList>
    </citation>
    <scope>NUCLEOTIDE SEQUENCE</scope>
</reference>
<accession>A0A0E9SZV0</accession>
<evidence type="ECO:0000313" key="1">
    <source>
        <dbReference type="EMBL" id="JAH46762.1"/>
    </source>
</evidence>